<dbReference type="InterPro" id="IPR029526">
    <property type="entry name" value="PGBD"/>
</dbReference>
<dbReference type="Pfam" id="PF13843">
    <property type="entry name" value="DDE_Tnp_1_7"/>
    <property type="match status" value="1"/>
</dbReference>
<sequence length="246" mass="28504">MPIYKATMSLNRFKSLTTFIRFDNSGTRAERLKQSKTAALDDVWLMLMANLEKSYTPDCHVTVDEQLFPYRGRTRFTQYIPSKPAKYGMKMWWICDSVSNYPLKGIIYTGKPPGGQRETNQGERVVMKLMQNYMDSGRTVYADNFFSTYNLAEMLMNRRVAFVGTVRKNKTFIPHELLNPKRDVKSTLFCYHNNNIGLCSYMAKPKKPVIMLSTAHYRQSTDPLKGFKPDQILDYNKFKAGVDTMD</sequence>
<name>A0A0A1X6B0_ZEUCU</name>
<protein>
    <submittedName>
        <fullName evidence="3">PiggyBac transposable element-derived protein 4</fullName>
    </submittedName>
</protein>
<dbReference type="EMBL" id="GBXI01012391">
    <property type="protein sequence ID" value="JAD01901.1"/>
    <property type="molecule type" value="Transcribed_RNA"/>
</dbReference>
<evidence type="ECO:0000259" key="1">
    <source>
        <dbReference type="Pfam" id="PF13843"/>
    </source>
</evidence>
<evidence type="ECO:0000313" key="2">
    <source>
        <dbReference type="EMBL" id="JAD01901.1"/>
    </source>
</evidence>
<reference evidence="3" key="2">
    <citation type="journal article" date="2015" name="Gigascience">
        <title>Reconstructing a comprehensive transcriptome assembly of a white-pupal translocated strain of the pest fruit fly Bactrocera cucurbitae.</title>
        <authorList>
            <person name="Sim S.B."/>
            <person name="Calla B."/>
            <person name="Hall B."/>
            <person name="DeRego T."/>
            <person name="Geib S.M."/>
        </authorList>
    </citation>
    <scope>NUCLEOTIDE SEQUENCE</scope>
</reference>
<dbReference type="AlphaFoldDB" id="A0A0A1X6B0"/>
<feature type="domain" description="PiggyBac transposable element-derived protein" evidence="1">
    <location>
        <begin position="2"/>
        <end position="246"/>
    </location>
</feature>
<reference evidence="3" key="1">
    <citation type="submission" date="2014-11" db="EMBL/GenBank/DDBJ databases">
        <authorList>
            <person name="Geib S."/>
        </authorList>
    </citation>
    <scope>NUCLEOTIDE SEQUENCE</scope>
</reference>
<accession>A0A0A1X6B0</accession>
<dbReference type="EMBL" id="GBXI01007473">
    <property type="protein sequence ID" value="JAD06819.1"/>
    <property type="molecule type" value="Transcribed_RNA"/>
</dbReference>
<organism evidence="3">
    <name type="scientific">Zeugodacus cucurbitae</name>
    <name type="common">Melon fruit fly</name>
    <name type="synonym">Bactrocera cucurbitae</name>
    <dbReference type="NCBI Taxonomy" id="28588"/>
    <lineage>
        <taxon>Eukaryota</taxon>
        <taxon>Metazoa</taxon>
        <taxon>Ecdysozoa</taxon>
        <taxon>Arthropoda</taxon>
        <taxon>Hexapoda</taxon>
        <taxon>Insecta</taxon>
        <taxon>Pterygota</taxon>
        <taxon>Neoptera</taxon>
        <taxon>Endopterygota</taxon>
        <taxon>Diptera</taxon>
        <taxon>Brachycera</taxon>
        <taxon>Muscomorpha</taxon>
        <taxon>Tephritoidea</taxon>
        <taxon>Tephritidae</taxon>
        <taxon>Zeugodacus</taxon>
        <taxon>Zeugodacus</taxon>
    </lineage>
</organism>
<dbReference type="PANTHER" id="PTHR46599:SF6">
    <property type="entry name" value="DUAL SPECIFICITY PHOSPHATASE 26"/>
    <property type="match status" value="1"/>
</dbReference>
<evidence type="ECO:0000313" key="3">
    <source>
        <dbReference type="EMBL" id="JAD06819.1"/>
    </source>
</evidence>
<proteinExistence type="predicted"/>
<gene>
    <name evidence="3" type="primary">PGBD4_8</name>
    <name evidence="2" type="synonym">PGBD4_2</name>
    <name evidence="2" type="ORF">g.30278</name>
    <name evidence="3" type="ORF">g.30286</name>
</gene>
<dbReference type="PANTHER" id="PTHR46599">
    <property type="entry name" value="PIGGYBAC TRANSPOSABLE ELEMENT-DERIVED PROTEIN 4"/>
    <property type="match status" value="1"/>
</dbReference>